<dbReference type="OrthoDB" id="9804019at2"/>
<dbReference type="CDD" id="cd00009">
    <property type="entry name" value="AAA"/>
    <property type="match status" value="1"/>
</dbReference>
<dbReference type="InterPro" id="IPR058031">
    <property type="entry name" value="AAA_lid_NorR"/>
</dbReference>
<feature type="modified residue" description="4-aspartylphosphate" evidence="7">
    <location>
        <position position="54"/>
    </location>
</feature>
<keyword evidence="5" id="KW-0805">Transcription regulation</keyword>
<name>A0A127F7M1_STEDE</name>
<dbReference type="PATRIC" id="fig|465721.4.peg.127"/>
<keyword evidence="3" id="KW-0067">ATP-binding</keyword>
<dbReference type="InterPro" id="IPR009057">
    <property type="entry name" value="Homeodomain-like_sf"/>
</dbReference>
<dbReference type="GO" id="GO:0043565">
    <property type="term" value="F:sequence-specific DNA binding"/>
    <property type="evidence" value="ECO:0007669"/>
    <property type="project" value="InterPro"/>
</dbReference>
<evidence type="ECO:0000256" key="5">
    <source>
        <dbReference type="ARBA" id="ARBA00023015"/>
    </source>
</evidence>
<keyword evidence="11" id="KW-1185">Reference proteome</keyword>
<dbReference type="InterPro" id="IPR027417">
    <property type="entry name" value="P-loop_NTPase"/>
</dbReference>
<evidence type="ECO:0000313" key="10">
    <source>
        <dbReference type="EMBL" id="AMN45621.1"/>
    </source>
</evidence>
<dbReference type="SUPFAM" id="SSF52172">
    <property type="entry name" value="CheY-like"/>
    <property type="match status" value="1"/>
</dbReference>
<dbReference type="PANTHER" id="PTHR32071:SF17">
    <property type="entry name" value="TRANSCRIPTIONAL REGULATOR (NTRC FAMILY)"/>
    <property type="match status" value="1"/>
</dbReference>
<reference evidence="10 11" key="1">
    <citation type="submission" date="2015-06" db="EMBL/GenBank/DDBJ databases">
        <title>A Comprehensive Approach to Explore the Metabolic and Phylogenetic Diversity of Bacterial Steroid Degradation in the Environment: Testosterone as an Example.</title>
        <authorList>
            <person name="Yang F.-C."/>
            <person name="Chen Y.-L."/>
            <person name="Yu C.-P."/>
            <person name="Tang S.-L."/>
            <person name="Wang P.-H."/>
            <person name="Ismail W."/>
            <person name="Wang C.-H."/>
            <person name="Yang C.-Y."/>
            <person name="Chiang Y.-R."/>
        </authorList>
    </citation>
    <scope>NUCLEOTIDE SEQUENCE [LARGE SCALE GENOMIC DNA]</scope>
    <source>
        <strain evidence="10 11">DSM 18526</strain>
    </source>
</reference>
<evidence type="ECO:0000256" key="2">
    <source>
        <dbReference type="ARBA" id="ARBA00022741"/>
    </source>
</evidence>
<keyword evidence="4" id="KW-0902">Two-component regulatory system</keyword>
<evidence type="ECO:0000259" key="8">
    <source>
        <dbReference type="PROSITE" id="PS50045"/>
    </source>
</evidence>
<dbReference type="InterPro" id="IPR001789">
    <property type="entry name" value="Sig_transdc_resp-reg_receiver"/>
</dbReference>
<feature type="domain" description="Response regulatory" evidence="9">
    <location>
        <begin position="5"/>
        <end position="120"/>
    </location>
</feature>
<sequence>MSAARILVVDDEAEIRELLKDILADEGYDVEVAADAAEARASRAEQDPDLVLLDIWMPDTDGITLLREWTQIDGASCPVVMMSGHGTVETAVEATRLGAFDFIEKPLSLVKLLHTVERALESGRSRQRQTGRTLVPQLIAPVGRSRVMRALREQVEQIAPHETPVLIVGEPGSGREAFARYLHSLSPRVQGPFVQLVATGVSDEGAAAILHGTQDADGVHAGVFEQASGGILFINGIEDLPPKAQGLLAAALETQTFARVGGATPIKPDVRVVASATPCFLSADVRQELLSRLSIITLNVPPLREYAQDVPELLRHYADRLVDEQHLPLRRFSVAAQNRLRNYPWPGNVRELRNLVQRLLILGGEEEIRLDEIERELTTHAPMSEPLVKQDLLALPLREAREHFERAYLQQQLILCNGKVGQLAKRVGMERTHLYRKLRSLGVDFRQLAEE</sequence>
<dbReference type="PROSITE" id="PS50045">
    <property type="entry name" value="SIGMA54_INTERACT_4"/>
    <property type="match status" value="1"/>
</dbReference>
<dbReference type="GO" id="GO:0000160">
    <property type="term" value="P:phosphorelay signal transduction system"/>
    <property type="evidence" value="ECO:0007669"/>
    <property type="project" value="UniProtKB-KW"/>
</dbReference>
<dbReference type="Pfam" id="PF25601">
    <property type="entry name" value="AAA_lid_14"/>
    <property type="match status" value="1"/>
</dbReference>
<dbReference type="EMBL" id="CP011971">
    <property type="protein sequence ID" value="AMN45621.1"/>
    <property type="molecule type" value="Genomic_DNA"/>
</dbReference>
<dbReference type="CDD" id="cd17550">
    <property type="entry name" value="REC_NtrX-like"/>
    <property type="match status" value="1"/>
</dbReference>
<evidence type="ECO:0000256" key="6">
    <source>
        <dbReference type="ARBA" id="ARBA00023163"/>
    </source>
</evidence>
<protein>
    <submittedName>
        <fullName evidence="10">Nitrogen assimilation regulatory protein NtrX</fullName>
    </submittedName>
</protein>
<evidence type="ECO:0000313" key="11">
    <source>
        <dbReference type="Proteomes" id="UP000070250"/>
    </source>
</evidence>
<dbReference type="KEGG" id="sdf:ACG33_00575"/>
<feature type="domain" description="Sigma-54 factor interaction" evidence="8">
    <location>
        <begin position="141"/>
        <end position="361"/>
    </location>
</feature>
<accession>A0A127F7M1</accession>
<dbReference type="Pfam" id="PF00158">
    <property type="entry name" value="Sigma54_activat"/>
    <property type="match status" value="1"/>
</dbReference>
<dbReference type="Gene3D" id="3.40.50.2300">
    <property type="match status" value="1"/>
</dbReference>
<dbReference type="Proteomes" id="UP000070250">
    <property type="component" value="Chromosome"/>
</dbReference>
<dbReference type="Pfam" id="PF02954">
    <property type="entry name" value="HTH_8"/>
    <property type="match status" value="1"/>
</dbReference>
<evidence type="ECO:0000256" key="7">
    <source>
        <dbReference type="PROSITE-ProRule" id="PRU00169"/>
    </source>
</evidence>
<dbReference type="FunFam" id="3.40.50.2300:FF:000018">
    <property type="entry name" value="DNA-binding transcriptional regulator NtrC"/>
    <property type="match status" value="1"/>
</dbReference>
<dbReference type="SMART" id="SM00448">
    <property type="entry name" value="REC"/>
    <property type="match status" value="1"/>
</dbReference>
<dbReference type="SUPFAM" id="SSF52540">
    <property type="entry name" value="P-loop containing nucleoside triphosphate hydrolases"/>
    <property type="match status" value="1"/>
</dbReference>
<dbReference type="InterPro" id="IPR002078">
    <property type="entry name" value="Sigma_54_int"/>
</dbReference>
<dbReference type="Gene3D" id="3.40.50.300">
    <property type="entry name" value="P-loop containing nucleotide triphosphate hydrolases"/>
    <property type="match status" value="1"/>
</dbReference>
<dbReference type="SUPFAM" id="SSF46689">
    <property type="entry name" value="Homeodomain-like"/>
    <property type="match status" value="1"/>
</dbReference>
<dbReference type="InterPro" id="IPR011006">
    <property type="entry name" value="CheY-like_superfamily"/>
</dbReference>
<dbReference type="PANTHER" id="PTHR32071">
    <property type="entry name" value="TRANSCRIPTIONAL REGULATORY PROTEIN"/>
    <property type="match status" value="1"/>
</dbReference>
<dbReference type="Gene3D" id="1.10.10.60">
    <property type="entry name" value="Homeodomain-like"/>
    <property type="match status" value="1"/>
</dbReference>
<evidence type="ECO:0000259" key="9">
    <source>
        <dbReference type="PROSITE" id="PS50110"/>
    </source>
</evidence>
<keyword evidence="2" id="KW-0547">Nucleotide-binding</keyword>
<dbReference type="InterPro" id="IPR025944">
    <property type="entry name" value="Sigma_54_int_dom_CS"/>
</dbReference>
<keyword evidence="1 7" id="KW-0597">Phosphoprotein</keyword>
<dbReference type="GO" id="GO:0006355">
    <property type="term" value="P:regulation of DNA-templated transcription"/>
    <property type="evidence" value="ECO:0007669"/>
    <property type="project" value="InterPro"/>
</dbReference>
<keyword evidence="6" id="KW-0804">Transcription</keyword>
<evidence type="ECO:0000256" key="4">
    <source>
        <dbReference type="ARBA" id="ARBA00023012"/>
    </source>
</evidence>
<dbReference type="InterPro" id="IPR002197">
    <property type="entry name" value="HTH_Fis"/>
</dbReference>
<dbReference type="GO" id="GO:0005524">
    <property type="term" value="F:ATP binding"/>
    <property type="evidence" value="ECO:0007669"/>
    <property type="project" value="UniProtKB-KW"/>
</dbReference>
<dbReference type="Gene3D" id="1.10.8.60">
    <property type="match status" value="1"/>
</dbReference>
<dbReference type="Pfam" id="PF00072">
    <property type="entry name" value="Response_reg"/>
    <property type="match status" value="1"/>
</dbReference>
<proteinExistence type="predicted"/>
<organism evidence="10 11">
    <name type="scientific">Steroidobacter denitrificans</name>
    <dbReference type="NCBI Taxonomy" id="465721"/>
    <lineage>
        <taxon>Bacteria</taxon>
        <taxon>Pseudomonadati</taxon>
        <taxon>Pseudomonadota</taxon>
        <taxon>Gammaproteobacteria</taxon>
        <taxon>Steroidobacterales</taxon>
        <taxon>Steroidobacteraceae</taxon>
        <taxon>Steroidobacter</taxon>
    </lineage>
</organism>
<dbReference type="AlphaFoldDB" id="A0A127F7M1"/>
<gene>
    <name evidence="10" type="ORF">ACG33_00575</name>
</gene>
<evidence type="ECO:0000256" key="1">
    <source>
        <dbReference type="ARBA" id="ARBA00022553"/>
    </source>
</evidence>
<evidence type="ECO:0000256" key="3">
    <source>
        <dbReference type="ARBA" id="ARBA00022840"/>
    </source>
</evidence>
<dbReference type="PROSITE" id="PS00688">
    <property type="entry name" value="SIGMA54_INTERACT_3"/>
    <property type="match status" value="1"/>
</dbReference>
<dbReference type="PROSITE" id="PS50110">
    <property type="entry name" value="RESPONSE_REGULATORY"/>
    <property type="match status" value="1"/>
</dbReference>
<dbReference type="RefSeq" id="WP_066917887.1">
    <property type="nucleotide sequence ID" value="NZ_CP011971.1"/>
</dbReference>
<dbReference type="STRING" id="465721.ACG33_00575"/>